<reference evidence="3" key="2">
    <citation type="submission" date="2015-01" db="EMBL/GenBank/DDBJ databases">
        <title>Evolutionary Origins and Diversification of the Mycorrhizal Mutualists.</title>
        <authorList>
            <consortium name="DOE Joint Genome Institute"/>
            <consortium name="Mycorrhizal Genomics Consortium"/>
            <person name="Kohler A."/>
            <person name="Kuo A."/>
            <person name="Nagy L.G."/>
            <person name="Floudas D."/>
            <person name="Copeland A."/>
            <person name="Barry K.W."/>
            <person name="Cichocki N."/>
            <person name="Veneault-Fourrey C."/>
            <person name="LaButti K."/>
            <person name="Lindquist E.A."/>
            <person name="Lipzen A."/>
            <person name="Lundell T."/>
            <person name="Morin E."/>
            <person name="Murat C."/>
            <person name="Riley R."/>
            <person name="Ohm R."/>
            <person name="Sun H."/>
            <person name="Tunlid A."/>
            <person name="Henrissat B."/>
            <person name="Grigoriev I.V."/>
            <person name="Hibbett D.S."/>
            <person name="Martin F."/>
        </authorList>
    </citation>
    <scope>NUCLEOTIDE SEQUENCE [LARGE SCALE GENOMIC DNA]</scope>
    <source>
        <strain evidence="3">Marx 270</strain>
    </source>
</reference>
<dbReference type="SUPFAM" id="SSF56112">
    <property type="entry name" value="Protein kinase-like (PK-like)"/>
    <property type="match status" value="1"/>
</dbReference>
<dbReference type="PROSITE" id="PS50011">
    <property type="entry name" value="PROTEIN_KINASE_DOM"/>
    <property type="match status" value="1"/>
</dbReference>
<proteinExistence type="predicted"/>
<dbReference type="GO" id="GO:0004674">
    <property type="term" value="F:protein serine/threonine kinase activity"/>
    <property type="evidence" value="ECO:0007669"/>
    <property type="project" value="TreeGrafter"/>
</dbReference>
<dbReference type="Pfam" id="PF00069">
    <property type="entry name" value="Pkinase"/>
    <property type="match status" value="1"/>
</dbReference>
<dbReference type="InterPro" id="IPR008271">
    <property type="entry name" value="Ser/Thr_kinase_AS"/>
</dbReference>
<dbReference type="SMART" id="SM00220">
    <property type="entry name" value="S_TKc"/>
    <property type="match status" value="1"/>
</dbReference>
<organism evidence="2 3">
    <name type="scientific">Pisolithus tinctorius Marx 270</name>
    <dbReference type="NCBI Taxonomy" id="870435"/>
    <lineage>
        <taxon>Eukaryota</taxon>
        <taxon>Fungi</taxon>
        <taxon>Dikarya</taxon>
        <taxon>Basidiomycota</taxon>
        <taxon>Agaricomycotina</taxon>
        <taxon>Agaricomycetes</taxon>
        <taxon>Agaricomycetidae</taxon>
        <taxon>Boletales</taxon>
        <taxon>Sclerodermatineae</taxon>
        <taxon>Pisolithaceae</taxon>
        <taxon>Pisolithus</taxon>
    </lineage>
</organism>
<dbReference type="InParanoid" id="A0A0C3J7I7"/>
<dbReference type="InterPro" id="IPR000719">
    <property type="entry name" value="Prot_kinase_dom"/>
</dbReference>
<dbReference type="InterPro" id="IPR051681">
    <property type="entry name" value="Ser/Thr_Kinases-Pseudokinases"/>
</dbReference>
<dbReference type="PANTHER" id="PTHR44329:SF214">
    <property type="entry name" value="PROTEIN KINASE DOMAIN-CONTAINING PROTEIN"/>
    <property type="match status" value="1"/>
</dbReference>
<dbReference type="AlphaFoldDB" id="A0A0C3J7I7"/>
<dbReference type="Gene3D" id="1.10.510.10">
    <property type="entry name" value="Transferase(Phosphotransferase) domain 1"/>
    <property type="match status" value="1"/>
</dbReference>
<protein>
    <recommendedName>
        <fullName evidence="1">Protein kinase domain-containing protein</fullName>
    </recommendedName>
</protein>
<evidence type="ECO:0000313" key="2">
    <source>
        <dbReference type="EMBL" id="KIO05013.1"/>
    </source>
</evidence>
<evidence type="ECO:0000259" key="1">
    <source>
        <dbReference type="PROSITE" id="PS50011"/>
    </source>
</evidence>
<dbReference type="OrthoDB" id="310217at2759"/>
<name>A0A0C3J7I7_PISTI</name>
<sequence length="440" mass="49056">MSDDMMAAVVMLVDPEIYHLVLRIPNVRRCDPSMPIAQSRVLYACKGHFGIIPAEPTATSSRSLAAIAHPSMGTNRRTSDVLSEIAGHVNRHVVSLNGKIERGLSESTSGGNGLIYRGTRLADGMAVAVKTARGVPDLETVKKMLKEAHTWSKLKHPNVHSILGITTDFDHTVSLVSLWLDGGSAYQYVQKPYRDPRPLIKDIALGLHYLHTHPNGPIIHGDLKGENVLITSDGRAVLTDFGLSVLTNSTFSMTVDLRGGSLRWMAPELVEALDVRDPNFTVETDIWAFGMTALELFTRKFPHCDLQNIDSIRFRIIKAPPERPSGEDTCDRMTNEWWGLCSRCLRIKPSSRITQLVRQDALLTPEELERADEQSIEISTVAEEMEGAQKQLREFSVTDVHNSRPGGVLPQDVRKKTPLTKRLSSLMFWREDKGGRECYN</sequence>
<gene>
    <name evidence="2" type="ORF">M404DRAFT_25628</name>
</gene>
<dbReference type="InterPro" id="IPR011009">
    <property type="entry name" value="Kinase-like_dom_sf"/>
</dbReference>
<dbReference type="GO" id="GO:0005524">
    <property type="term" value="F:ATP binding"/>
    <property type="evidence" value="ECO:0007669"/>
    <property type="project" value="InterPro"/>
</dbReference>
<keyword evidence="3" id="KW-1185">Reference proteome</keyword>
<dbReference type="PROSITE" id="PS00108">
    <property type="entry name" value="PROTEIN_KINASE_ST"/>
    <property type="match status" value="1"/>
</dbReference>
<reference evidence="2 3" key="1">
    <citation type="submission" date="2014-04" db="EMBL/GenBank/DDBJ databases">
        <authorList>
            <consortium name="DOE Joint Genome Institute"/>
            <person name="Kuo A."/>
            <person name="Kohler A."/>
            <person name="Costa M.D."/>
            <person name="Nagy L.G."/>
            <person name="Floudas D."/>
            <person name="Copeland A."/>
            <person name="Barry K.W."/>
            <person name="Cichocki N."/>
            <person name="Veneault-Fourrey C."/>
            <person name="LaButti K."/>
            <person name="Lindquist E.A."/>
            <person name="Lipzen A."/>
            <person name="Lundell T."/>
            <person name="Morin E."/>
            <person name="Murat C."/>
            <person name="Sun H."/>
            <person name="Tunlid A."/>
            <person name="Henrissat B."/>
            <person name="Grigoriev I.V."/>
            <person name="Hibbett D.S."/>
            <person name="Martin F."/>
            <person name="Nordberg H.P."/>
            <person name="Cantor M.N."/>
            <person name="Hua S.X."/>
        </authorList>
    </citation>
    <scope>NUCLEOTIDE SEQUENCE [LARGE SCALE GENOMIC DNA]</scope>
    <source>
        <strain evidence="2 3">Marx 270</strain>
    </source>
</reference>
<dbReference type="STRING" id="870435.A0A0C3J7I7"/>
<dbReference type="HOGENOM" id="CLU_622744_0_0_1"/>
<dbReference type="PANTHER" id="PTHR44329">
    <property type="entry name" value="SERINE/THREONINE-PROTEIN KINASE TNNI3K-RELATED"/>
    <property type="match status" value="1"/>
</dbReference>
<accession>A0A0C3J7I7</accession>
<dbReference type="EMBL" id="KN831968">
    <property type="protein sequence ID" value="KIO05013.1"/>
    <property type="molecule type" value="Genomic_DNA"/>
</dbReference>
<evidence type="ECO:0000313" key="3">
    <source>
        <dbReference type="Proteomes" id="UP000054217"/>
    </source>
</evidence>
<feature type="domain" description="Protein kinase" evidence="1">
    <location>
        <begin position="101"/>
        <end position="363"/>
    </location>
</feature>
<dbReference type="Proteomes" id="UP000054217">
    <property type="component" value="Unassembled WGS sequence"/>
</dbReference>